<proteinExistence type="predicted"/>
<name>A0ABD0X6V8_UMBPY</name>
<dbReference type="AlphaFoldDB" id="A0ABD0X6V8"/>
<gene>
    <name evidence="2" type="ORF">UPYG_G00113240</name>
</gene>
<protein>
    <submittedName>
        <fullName evidence="2">Uncharacterized protein</fullName>
    </submittedName>
</protein>
<feature type="compositionally biased region" description="Basic and acidic residues" evidence="1">
    <location>
        <begin position="1"/>
        <end position="11"/>
    </location>
</feature>
<dbReference type="Proteomes" id="UP001557470">
    <property type="component" value="Unassembled WGS sequence"/>
</dbReference>
<feature type="compositionally biased region" description="Polar residues" evidence="1">
    <location>
        <begin position="44"/>
        <end position="65"/>
    </location>
</feature>
<reference evidence="2 3" key="1">
    <citation type="submission" date="2024-06" db="EMBL/GenBank/DDBJ databases">
        <authorList>
            <person name="Pan Q."/>
            <person name="Wen M."/>
            <person name="Jouanno E."/>
            <person name="Zahm M."/>
            <person name="Klopp C."/>
            <person name="Cabau C."/>
            <person name="Louis A."/>
            <person name="Berthelot C."/>
            <person name="Parey E."/>
            <person name="Roest Crollius H."/>
            <person name="Montfort J."/>
            <person name="Robinson-Rechavi M."/>
            <person name="Bouchez O."/>
            <person name="Lampietro C."/>
            <person name="Lopez Roques C."/>
            <person name="Donnadieu C."/>
            <person name="Postlethwait J."/>
            <person name="Bobe J."/>
            <person name="Verreycken H."/>
            <person name="Guiguen Y."/>
        </authorList>
    </citation>
    <scope>NUCLEOTIDE SEQUENCE [LARGE SCALE GENOMIC DNA]</scope>
    <source>
        <strain evidence="2">Up_M1</strain>
        <tissue evidence="2">Testis</tissue>
    </source>
</reference>
<evidence type="ECO:0000313" key="2">
    <source>
        <dbReference type="EMBL" id="KAL0993754.1"/>
    </source>
</evidence>
<accession>A0ABD0X6V8</accession>
<comment type="caution">
    <text evidence="2">The sequence shown here is derived from an EMBL/GenBank/DDBJ whole genome shotgun (WGS) entry which is preliminary data.</text>
</comment>
<evidence type="ECO:0000256" key="1">
    <source>
        <dbReference type="SAM" id="MobiDB-lite"/>
    </source>
</evidence>
<dbReference type="EMBL" id="JAGEUA010000003">
    <property type="protein sequence ID" value="KAL0993754.1"/>
    <property type="molecule type" value="Genomic_DNA"/>
</dbReference>
<organism evidence="2 3">
    <name type="scientific">Umbra pygmaea</name>
    <name type="common">Eastern mudminnow</name>
    <dbReference type="NCBI Taxonomy" id="75934"/>
    <lineage>
        <taxon>Eukaryota</taxon>
        <taxon>Metazoa</taxon>
        <taxon>Chordata</taxon>
        <taxon>Craniata</taxon>
        <taxon>Vertebrata</taxon>
        <taxon>Euteleostomi</taxon>
        <taxon>Actinopterygii</taxon>
        <taxon>Neopterygii</taxon>
        <taxon>Teleostei</taxon>
        <taxon>Protacanthopterygii</taxon>
        <taxon>Esociformes</taxon>
        <taxon>Umbridae</taxon>
        <taxon>Umbra</taxon>
    </lineage>
</organism>
<sequence length="121" mass="12717">MIKEQDGDRDGNVTLRSTSVSGSYLPVSARGPARYSTRAGGPTCRTQVWGSTCLDSTSDPTSGTTRGPGPCHRDRGSTHSRVDHWGSTPLATAGISSTVPTIFVVVDAVQHGRSRSSLSQD</sequence>
<feature type="region of interest" description="Disordered" evidence="1">
    <location>
        <begin position="1"/>
        <end position="85"/>
    </location>
</feature>
<keyword evidence="3" id="KW-1185">Reference proteome</keyword>
<evidence type="ECO:0000313" key="3">
    <source>
        <dbReference type="Proteomes" id="UP001557470"/>
    </source>
</evidence>
<feature type="compositionally biased region" description="Basic and acidic residues" evidence="1">
    <location>
        <begin position="71"/>
        <end position="84"/>
    </location>
</feature>